<dbReference type="InterPro" id="IPR036770">
    <property type="entry name" value="Ankyrin_rpt-contain_sf"/>
</dbReference>
<evidence type="ECO:0000313" key="6">
    <source>
        <dbReference type="Proteomes" id="UP000694546"/>
    </source>
</evidence>
<proteinExistence type="predicted"/>
<dbReference type="Pfam" id="PF12796">
    <property type="entry name" value="Ank_2"/>
    <property type="match status" value="2"/>
</dbReference>
<evidence type="ECO:0000256" key="2">
    <source>
        <dbReference type="ARBA" id="ARBA00023043"/>
    </source>
</evidence>
<dbReference type="AlphaFoldDB" id="A0A8C5AL90"/>
<evidence type="ECO:0000256" key="4">
    <source>
        <dbReference type="SAM" id="MobiDB-lite"/>
    </source>
</evidence>
<reference evidence="5" key="2">
    <citation type="submission" date="2025-09" db="UniProtKB">
        <authorList>
            <consortium name="Ensembl"/>
        </authorList>
    </citation>
    <scope>IDENTIFICATION</scope>
</reference>
<dbReference type="PROSITE" id="PS50088">
    <property type="entry name" value="ANK_REPEAT"/>
    <property type="match status" value="2"/>
</dbReference>
<organism evidence="5 6">
    <name type="scientific">Gadus morhua</name>
    <name type="common">Atlantic cod</name>
    <dbReference type="NCBI Taxonomy" id="8049"/>
    <lineage>
        <taxon>Eukaryota</taxon>
        <taxon>Metazoa</taxon>
        <taxon>Chordata</taxon>
        <taxon>Craniata</taxon>
        <taxon>Vertebrata</taxon>
        <taxon>Euteleostomi</taxon>
        <taxon>Actinopterygii</taxon>
        <taxon>Neopterygii</taxon>
        <taxon>Teleostei</taxon>
        <taxon>Neoteleostei</taxon>
        <taxon>Acanthomorphata</taxon>
        <taxon>Zeiogadaria</taxon>
        <taxon>Gadariae</taxon>
        <taxon>Gadiformes</taxon>
        <taxon>Gadoidei</taxon>
        <taxon>Gadidae</taxon>
        <taxon>Gadus</taxon>
    </lineage>
</organism>
<dbReference type="PANTHER" id="PTHR24124:SF5">
    <property type="entry name" value="NF-KAPPA-B INHIBITOR ZETA"/>
    <property type="match status" value="1"/>
</dbReference>
<dbReference type="GeneTree" id="ENSGT00940000153695"/>
<dbReference type="SMART" id="SM00248">
    <property type="entry name" value="ANK"/>
    <property type="match status" value="6"/>
</dbReference>
<dbReference type="Ensembl" id="ENSGMOT00000068903.1">
    <property type="protein sequence ID" value="ENSGMOP00000033305.1"/>
    <property type="gene ID" value="ENSGMOG00000027206.1"/>
</dbReference>
<dbReference type="Proteomes" id="UP000694546">
    <property type="component" value="Chromosome 7"/>
</dbReference>
<gene>
    <name evidence="5" type="primary">nfkbiz</name>
</gene>
<dbReference type="InterPro" id="IPR002110">
    <property type="entry name" value="Ankyrin_rpt"/>
</dbReference>
<dbReference type="PROSITE" id="PS50297">
    <property type="entry name" value="ANK_REP_REGION"/>
    <property type="match status" value="1"/>
</dbReference>
<dbReference type="OrthoDB" id="341259at2759"/>
<protein>
    <recommendedName>
        <fullName evidence="7">NF-kappa-B inhibitor zeta</fullName>
    </recommendedName>
</protein>
<dbReference type="PANTHER" id="PTHR24124">
    <property type="entry name" value="ANKYRIN REPEAT FAMILY A"/>
    <property type="match status" value="1"/>
</dbReference>
<evidence type="ECO:0000313" key="5">
    <source>
        <dbReference type="Ensembl" id="ENSGMOP00000033305.1"/>
    </source>
</evidence>
<feature type="compositionally biased region" description="Polar residues" evidence="4">
    <location>
        <begin position="29"/>
        <end position="44"/>
    </location>
</feature>
<sequence length="465" mass="50447">MSQALSARRTHGGVMSQAVSARGTHGGAMSQTVSARGHTHTGSRLTVRELIELHRRTTGAQPAKRQRCHRDALTHPYMWGGNRPPPANPALKSGADPLSTAEAAPCKVSRCDLFDDGVSTICQPYVERSPPRGLDLPAAEPESVGRAVSLFQWQVMREIGRLGAVTESLLRIQDEDGDTCLHIAVAQGKRALAYALAKKSVGSIDTNENNGQSALHIAVITNQPLIVQDLLLLGAKVNIRDRWGRSPLHVCAENGHALTLEIIQTTLCLGNCQPINVELLNYEGLSPLHVAVTSYNTLVRELRRLGEGCPLVAMEIARRQGQLAACVRTLLLMGAQCGTQDRKNGKTVLHLASEEAQGELFLLLLHHPSSSSIINHKTYSGNTALHIVSSLARDAGALTPLDTLLRAGADPGARNLENEQPAHLVPHSPVRDKVRKLIKGHNYYALFLTAPKMHKRCQLDSPTFY</sequence>
<keyword evidence="1" id="KW-0677">Repeat</keyword>
<evidence type="ECO:0000256" key="3">
    <source>
        <dbReference type="PROSITE-ProRule" id="PRU00023"/>
    </source>
</evidence>
<name>A0A8C5AL90_GADMO</name>
<keyword evidence="2 3" id="KW-0040">ANK repeat</keyword>
<evidence type="ECO:0008006" key="7">
    <source>
        <dbReference type="Google" id="ProtNLM"/>
    </source>
</evidence>
<dbReference type="GO" id="GO:0010468">
    <property type="term" value="P:regulation of gene expression"/>
    <property type="evidence" value="ECO:0007669"/>
    <property type="project" value="TreeGrafter"/>
</dbReference>
<evidence type="ECO:0000256" key="1">
    <source>
        <dbReference type="ARBA" id="ARBA00022737"/>
    </source>
</evidence>
<accession>A0A8C5AL90</accession>
<feature type="repeat" description="ANK" evidence="3">
    <location>
        <begin position="210"/>
        <end position="242"/>
    </location>
</feature>
<dbReference type="GO" id="GO:0005634">
    <property type="term" value="C:nucleus"/>
    <property type="evidence" value="ECO:0007669"/>
    <property type="project" value="TreeGrafter"/>
</dbReference>
<feature type="repeat" description="ANK" evidence="3">
    <location>
        <begin position="344"/>
        <end position="376"/>
    </location>
</feature>
<reference evidence="5" key="1">
    <citation type="submission" date="2025-08" db="UniProtKB">
        <authorList>
            <consortium name="Ensembl"/>
        </authorList>
    </citation>
    <scope>IDENTIFICATION</scope>
</reference>
<keyword evidence="6" id="KW-1185">Reference proteome</keyword>
<feature type="region of interest" description="Disordered" evidence="4">
    <location>
        <begin position="1"/>
        <end position="44"/>
    </location>
</feature>
<dbReference type="Gene3D" id="1.25.40.20">
    <property type="entry name" value="Ankyrin repeat-containing domain"/>
    <property type="match status" value="1"/>
</dbReference>
<dbReference type="SUPFAM" id="SSF48403">
    <property type="entry name" value="Ankyrin repeat"/>
    <property type="match status" value="1"/>
</dbReference>